<proteinExistence type="predicted"/>
<evidence type="ECO:0000313" key="2">
    <source>
        <dbReference type="EMBL" id="GAA0856466.1"/>
    </source>
</evidence>
<dbReference type="EMBL" id="BAAAFD010000004">
    <property type="protein sequence ID" value="GAA0856466.1"/>
    <property type="molecule type" value="Genomic_DNA"/>
</dbReference>
<evidence type="ECO:0000259" key="1">
    <source>
        <dbReference type="Pfam" id="PF12183"/>
    </source>
</evidence>
<keyword evidence="3" id="KW-1185">Reference proteome</keyword>
<comment type="caution">
    <text evidence="2">The sequence shown here is derived from an EMBL/GenBank/DDBJ whole genome shotgun (WGS) entry which is preliminary data.</text>
</comment>
<evidence type="ECO:0000313" key="3">
    <source>
        <dbReference type="Proteomes" id="UP001500359"/>
    </source>
</evidence>
<dbReference type="RefSeq" id="WP_343859067.1">
    <property type="nucleotide sequence ID" value="NZ_BAAAFD010000004.1"/>
</dbReference>
<dbReference type="Proteomes" id="UP001500359">
    <property type="component" value="Unassembled WGS sequence"/>
</dbReference>
<gene>
    <name evidence="2" type="ORF">GCM10009114_18530</name>
</gene>
<name>A0ABP3WV71_9ALTE</name>
<sequence>MSSQKNVAELYGYSISKDIDWSELFNSQQCSYINRKCVKNRKSEPKKTIGTCSVTYGKENNNVIICPHRLLERKQIFTDCIHLLNLHEPGNELHIVPEVGIPGGSVDYFLVSVRHNKVKDFVGIELQTLDTTGTVWPFRQRFVNSKGIEVHSLDLESKKPFGMNWKMTAKTILVQMHHKLGTFEHLNKHLVLVIQNHLLDYMKREFSFSHISDTALTGDSLHFHSYVNAMQDGDYRLDLHERKSTNVDGISTCLGLESEAKVELEQIITKLESKISELTRFTL</sequence>
<reference evidence="3" key="1">
    <citation type="journal article" date="2019" name="Int. J. Syst. Evol. Microbiol.">
        <title>The Global Catalogue of Microorganisms (GCM) 10K type strain sequencing project: providing services to taxonomists for standard genome sequencing and annotation.</title>
        <authorList>
            <consortium name="The Broad Institute Genomics Platform"/>
            <consortium name="The Broad Institute Genome Sequencing Center for Infectious Disease"/>
            <person name="Wu L."/>
            <person name="Ma J."/>
        </authorList>
    </citation>
    <scope>NUCLEOTIDE SEQUENCE [LARGE SCALE GENOMIC DNA]</scope>
    <source>
        <strain evidence="3">JCM 15896</strain>
    </source>
</reference>
<feature type="domain" description="Restriction endonuclease type II NotI" evidence="1">
    <location>
        <begin position="52"/>
        <end position="216"/>
    </location>
</feature>
<protein>
    <recommendedName>
        <fullName evidence="1">Restriction endonuclease type II NotI domain-containing protein</fullName>
    </recommendedName>
</protein>
<organism evidence="2 3">
    <name type="scientific">Aliiglaciecola litoralis</name>
    <dbReference type="NCBI Taxonomy" id="582857"/>
    <lineage>
        <taxon>Bacteria</taxon>
        <taxon>Pseudomonadati</taxon>
        <taxon>Pseudomonadota</taxon>
        <taxon>Gammaproteobacteria</taxon>
        <taxon>Alteromonadales</taxon>
        <taxon>Alteromonadaceae</taxon>
        <taxon>Aliiglaciecola</taxon>
    </lineage>
</organism>
<dbReference type="Pfam" id="PF12183">
    <property type="entry name" value="NotI"/>
    <property type="match status" value="1"/>
</dbReference>
<accession>A0ABP3WV71</accession>
<dbReference type="InterPro" id="IPR022009">
    <property type="entry name" value="Resctriction_endonuc_II_NotI"/>
</dbReference>